<feature type="binding site" evidence="3">
    <location>
        <position position="118"/>
    </location>
    <ligand>
        <name>CoA</name>
        <dbReference type="ChEBI" id="CHEBI:57287"/>
    </ligand>
</feature>
<feature type="domain" description="3-hydroxyacyl-CoA dehydrogenase NAD binding" evidence="5">
    <location>
        <begin position="6"/>
        <end position="185"/>
    </location>
</feature>
<dbReference type="InterPro" id="IPR013328">
    <property type="entry name" value="6PGD_dom2"/>
</dbReference>
<dbReference type="Proteomes" id="UP000184076">
    <property type="component" value="Unassembled WGS sequence"/>
</dbReference>
<evidence type="ECO:0000259" key="5">
    <source>
        <dbReference type="Pfam" id="PF02737"/>
    </source>
</evidence>
<dbReference type="OrthoDB" id="9771883at2"/>
<feature type="domain" description="3-hydroxyacyl-CoA dehydrogenase C-terminal" evidence="4">
    <location>
        <begin position="188"/>
        <end position="284"/>
    </location>
</feature>
<dbReference type="PIRSF" id="PIRSF000105">
    <property type="entry name" value="HCDH"/>
    <property type="match status" value="1"/>
</dbReference>
<evidence type="ECO:0000313" key="6">
    <source>
        <dbReference type="EMBL" id="SHE40328.1"/>
    </source>
</evidence>
<evidence type="ECO:0000313" key="7">
    <source>
        <dbReference type="Proteomes" id="UP000184076"/>
    </source>
</evidence>
<dbReference type="Pfam" id="PF00725">
    <property type="entry name" value="3HCDH"/>
    <property type="match status" value="1"/>
</dbReference>
<sequence length="296" mass="32224">MEIKRIFVMGAGLMGSGIAQVAAQAGYSVSLCDVSREALERALNNIRWSVGKFAEKGRVTEPVETIVGRIEPTLKVDPAGEADLAVEAVFENLEVKRDVFLRLDQVLPAHALLATNTSAIPVTQLAAAVSPGRRPKVLGLHFFSPVPMMQAVEVVRAMTTSQEAFLAGRDFVRSLGKEPILVHKDVPGFLLNRINFPATLEAMRLVEAGVATVEDVDKGLRLAAGRKMGIFETGDMVGLDVTHGALLAIFEETRDPRWYPPAILRRKVQLGQLGKKTGRGWYVYDQEGNRIGPADV</sequence>
<dbReference type="Gene3D" id="3.40.50.720">
    <property type="entry name" value="NAD(P)-binding Rossmann-like Domain"/>
    <property type="match status" value="1"/>
</dbReference>
<keyword evidence="1" id="KW-0560">Oxidoreductase</keyword>
<dbReference type="InterPro" id="IPR022694">
    <property type="entry name" value="3-OHacyl-CoA_DH"/>
</dbReference>
<dbReference type="AlphaFoldDB" id="A0A1M4T7L6"/>
<keyword evidence="7" id="KW-1185">Reference proteome</keyword>
<gene>
    <name evidence="6" type="ORF">SAMN02745206_00216</name>
</gene>
<proteinExistence type="predicted"/>
<organism evidence="6 7">
    <name type="scientific">Desulfacinum infernum DSM 9756</name>
    <dbReference type="NCBI Taxonomy" id="1121391"/>
    <lineage>
        <taxon>Bacteria</taxon>
        <taxon>Pseudomonadati</taxon>
        <taxon>Thermodesulfobacteriota</taxon>
        <taxon>Syntrophobacteria</taxon>
        <taxon>Syntrophobacterales</taxon>
        <taxon>Syntrophobacteraceae</taxon>
        <taxon>Desulfacinum</taxon>
    </lineage>
</organism>
<dbReference type="Pfam" id="PF02737">
    <property type="entry name" value="3HCDH_N"/>
    <property type="match status" value="1"/>
</dbReference>
<dbReference type="EMBL" id="FQVB01000004">
    <property type="protein sequence ID" value="SHE40328.1"/>
    <property type="molecule type" value="Genomic_DNA"/>
</dbReference>
<dbReference type="PANTHER" id="PTHR48075">
    <property type="entry name" value="3-HYDROXYACYL-COA DEHYDROGENASE FAMILY PROTEIN"/>
    <property type="match status" value="1"/>
</dbReference>
<dbReference type="InterPro" id="IPR008927">
    <property type="entry name" value="6-PGluconate_DH-like_C_sf"/>
</dbReference>
<dbReference type="STRING" id="1121391.SAMN02745206_00216"/>
<dbReference type="SUPFAM" id="SSF48179">
    <property type="entry name" value="6-phosphogluconate dehydrogenase C-terminal domain-like"/>
    <property type="match status" value="1"/>
</dbReference>
<feature type="binding site" evidence="3">
    <location>
        <position position="49"/>
    </location>
    <ligand>
        <name>CoA</name>
        <dbReference type="ChEBI" id="CHEBI:57287"/>
    </ligand>
</feature>
<evidence type="ECO:0000259" key="4">
    <source>
        <dbReference type="Pfam" id="PF00725"/>
    </source>
</evidence>
<dbReference type="GO" id="GO:0070403">
    <property type="term" value="F:NAD+ binding"/>
    <property type="evidence" value="ECO:0007669"/>
    <property type="project" value="InterPro"/>
</dbReference>
<evidence type="ECO:0000256" key="2">
    <source>
        <dbReference type="PIRSR" id="PIRSR000105-1"/>
    </source>
</evidence>
<dbReference type="GO" id="GO:0006635">
    <property type="term" value="P:fatty acid beta-oxidation"/>
    <property type="evidence" value="ECO:0007669"/>
    <property type="project" value="TreeGrafter"/>
</dbReference>
<dbReference type="InterPro" id="IPR036291">
    <property type="entry name" value="NAD(P)-bd_dom_sf"/>
</dbReference>
<dbReference type="GO" id="GO:0008691">
    <property type="term" value="F:3-hydroxybutyryl-CoA dehydrogenase activity"/>
    <property type="evidence" value="ECO:0007669"/>
    <property type="project" value="TreeGrafter"/>
</dbReference>
<feature type="binding site" evidence="3">
    <location>
        <position position="56"/>
    </location>
    <ligand>
        <name>CoA</name>
        <dbReference type="ChEBI" id="CHEBI:57287"/>
    </ligand>
</feature>
<evidence type="ECO:0000256" key="1">
    <source>
        <dbReference type="ARBA" id="ARBA00023002"/>
    </source>
</evidence>
<dbReference type="SUPFAM" id="SSF51735">
    <property type="entry name" value="NAD(P)-binding Rossmann-fold domains"/>
    <property type="match status" value="1"/>
</dbReference>
<dbReference type="RefSeq" id="WP_073036155.1">
    <property type="nucleotide sequence ID" value="NZ_FQVB01000004.1"/>
</dbReference>
<feature type="site" description="Important for catalytic activity" evidence="2">
    <location>
        <position position="141"/>
    </location>
</feature>
<evidence type="ECO:0000256" key="3">
    <source>
        <dbReference type="PIRSR" id="PIRSR000105-3"/>
    </source>
</evidence>
<name>A0A1M4T7L6_9BACT</name>
<reference evidence="7" key="1">
    <citation type="submission" date="2016-11" db="EMBL/GenBank/DDBJ databases">
        <authorList>
            <person name="Varghese N."/>
            <person name="Submissions S."/>
        </authorList>
    </citation>
    <scope>NUCLEOTIDE SEQUENCE [LARGE SCALE GENOMIC DNA]</scope>
    <source>
        <strain evidence="7">DSM 9756</strain>
    </source>
</reference>
<dbReference type="FunFam" id="3.40.50.720:FF:000009">
    <property type="entry name" value="Fatty oxidation complex, alpha subunit"/>
    <property type="match status" value="1"/>
</dbReference>
<dbReference type="InterPro" id="IPR006176">
    <property type="entry name" value="3-OHacyl-CoA_DH_NAD-bd"/>
</dbReference>
<accession>A0A1M4T7L6</accession>
<dbReference type="Gene3D" id="1.10.1040.10">
    <property type="entry name" value="N-(1-d-carboxylethyl)-l-norvaline Dehydrogenase, domain 2"/>
    <property type="match status" value="1"/>
</dbReference>
<protein>
    <submittedName>
        <fullName evidence="6">3-hydroxyacyl-CoA dehydrogenase</fullName>
    </submittedName>
</protein>
<dbReference type="InterPro" id="IPR006108">
    <property type="entry name" value="3HC_DH_C"/>
</dbReference>
<dbReference type="PANTHER" id="PTHR48075:SF5">
    <property type="entry name" value="3-HYDROXYBUTYRYL-COA DEHYDROGENASE"/>
    <property type="match status" value="1"/>
</dbReference>